<dbReference type="SUPFAM" id="SSF82861">
    <property type="entry name" value="Mechanosensitive channel protein MscS (YggB), transmembrane region"/>
    <property type="match status" value="1"/>
</dbReference>
<feature type="transmembrane region" description="Helical" evidence="7">
    <location>
        <begin position="592"/>
        <end position="609"/>
    </location>
</feature>
<keyword evidence="4 7" id="KW-0812">Transmembrane</keyword>
<evidence type="ECO:0000256" key="4">
    <source>
        <dbReference type="ARBA" id="ARBA00022692"/>
    </source>
</evidence>
<dbReference type="InterPro" id="IPR011014">
    <property type="entry name" value="MscS_channel_TM-2"/>
</dbReference>
<evidence type="ECO:0000256" key="2">
    <source>
        <dbReference type="ARBA" id="ARBA00008017"/>
    </source>
</evidence>
<evidence type="ECO:0000256" key="5">
    <source>
        <dbReference type="ARBA" id="ARBA00022989"/>
    </source>
</evidence>
<dbReference type="Gene3D" id="3.30.70.100">
    <property type="match status" value="1"/>
</dbReference>
<name>A0A2G9C3N8_9BURK</name>
<proteinExistence type="inferred from homology"/>
<gene>
    <name evidence="11" type="ORF">CS062_22055</name>
</gene>
<reference evidence="11 12" key="1">
    <citation type="submission" date="2017-11" db="EMBL/GenBank/DDBJ databases">
        <title>Draft genome sequence of Mitsuaria sp. HWN-4.</title>
        <authorList>
            <person name="Gundlapally S.R."/>
        </authorList>
    </citation>
    <scope>NUCLEOTIDE SEQUENCE [LARGE SCALE GENOMIC DNA]</scope>
    <source>
        <strain evidence="11 12">HWN-4</strain>
    </source>
</reference>
<comment type="caution">
    <text evidence="11">The sequence shown here is derived from an EMBL/GenBank/DDBJ whole genome shotgun (WGS) entry which is preliminary data.</text>
</comment>
<dbReference type="RefSeq" id="WP_099863741.1">
    <property type="nucleotide sequence ID" value="NZ_PEOG01000085.1"/>
</dbReference>
<dbReference type="AlphaFoldDB" id="A0A2G9C3N8"/>
<dbReference type="PANTHER" id="PTHR30347">
    <property type="entry name" value="POTASSIUM CHANNEL RELATED"/>
    <property type="match status" value="1"/>
</dbReference>
<dbReference type="PANTHER" id="PTHR30347:SF9">
    <property type="entry name" value="MINICONDUCTANCE MECHANOSENSITIVE CHANNEL MSCM"/>
    <property type="match status" value="1"/>
</dbReference>
<feature type="signal peptide" evidence="8">
    <location>
        <begin position="1"/>
        <end position="28"/>
    </location>
</feature>
<feature type="domain" description="Mechanosensitive ion channel MscS" evidence="9">
    <location>
        <begin position="634"/>
        <end position="699"/>
    </location>
</feature>
<dbReference type="InterPro" id="IPR023408">
    <property type="entry name" value="MscS_beta-dom_sf"/>
</dbReference>
<dbReference type="Gene3D" id="1.10.287.1260">
    <property type="match status" value="1"/>
</dbReference>
<dbReference type="GO" id="GO:0008381">
    <property type="term" value="F:mechanosensitive monoatomic ion channel activity"/>
    <property type="evidence" value="ECO:0007669"/>
    <property type="project" value="UniProtKB-ARBA"/>
</dbReference>
<keyword evidence="5 7" id="KW-1133">Transmembrane helix</keyword>
<evidence type="ECO:0000313" key="12">
    <source>
        <dbReference type="Proteomes" id="UP000231501"/>
    </source>
</evidence>
<dbReference type="Gene3D" id="2.30.30.60">
    <property type="match status" value="1"/>
</dbReference>
<evidence type="ECO:0000256" key="1">
    <source>
        <dbReference type="ARBA" id="ARBA00004651"/>
    </source>
</evidence>
<evidence type="ECO:0000256" key="8">
    <source>
        <dbReference type="SAM" id="SignalP"/>
    </source>
</evidence>
<dbReference type="InterPro" id="IPR022249">
    <property type="entry name" value="DUF3772"/>
</dbReference>
<feature type="transmembrane region" description="Helical" evidence="7">
    <location>
        <begin position="550"/>
        <end position="571"/>
    </location>
</feature>
<dbReference type="Pfam" id="PF00924">
    <property type="entry name" value="MS_channel_2nd"/>
    <property type="match status" value="1"/>
</dbReference>
<evidence type="ECO:0000256" key="7">
    <source>
        <dbReference type="SAM" id="Phobius"/>
    </source>
</evidence>
<keyword evidence="6 7" id="KW-0472">Membrane</keyword>
<feature type="transmembrane region" description="Helical" evidence="7">
    <location>
        <begin position="497"/>
        <end position="520"/>
    </location>
</feature>
<dbReference type="OrthoDB" id="9799209at2"/>
<feature type="transmembrane region" description="Helical" evidence="7">
    <location>
        <begin position="326"/>
        <end position="346"/>
    </location>
</feature>
<dbReference type="Proteomes" id="UP000231501">
    <property type="component" value="Unassembled WGS sequence"/>
</dbReference>
<feature type="transmembrane region" description="Helical" evidence="7">
    <location>
        <begin position="288"/>
        <end position="305"/>
    </location>
</feature>
<feature type="domain" description="DUF3772" evidence="10">
    <location>
        <begin position="133"/>
        <end position="193"/>
    </location>
</feature>
<accession>A0A2G9C3N8</accession>
<dbReference type="GO" id="GO:0005886">
    <property type="term" value="C:plasma membrane"/>
    <property type="evidence" value="ECO:0007669"/>
    <property type="project" value="UniProtKB-SubCell"/>
</dbReference>
<feature type="transmembrane region" description="Helical" evidence="7">
    <location>
        <begin position="413"/>
        <end position="435"/>
    </location>
</feature>
<dbReference type="SUPFAM" id="SSF82689">
    <property type="entry name" value="Mechanosensitive channel protein MscS (YggB), C-terminal domain"/>
    <property type="match status" value="1"/>
</dbReference>
<feature type="transmembrane region" description="Helical" evidence="7">
    <location>
        <begin position="245"/>
        <end position="268"/>
    </location>
</feature>
<evidence type="ECO:0000256" key="6">
    <source>
        <dbReference type="ARBA" id="ARBA00023136"/>
    </source>
</evidence>
<organism evidence="11 12">
    <name type="scientific">Roseateles chitinivorans</name>
    <dbReference type="NCBI Taxonomy" id="2917965"/>
    <lineage>
        <taxon>Bacteria</taxon>
        <taxon>Pseudomonadati</taxon>
        <taxon>Pseudomonadota</taxon>
        <taxon>Betaproteobacteria</taxon>
        <taxon>Burkholderiales</taxon>
        <taxon>Sphaerotilaceae</taxon>
        <taxon>Roseateles</taxon>
    </lineage>
</organism>
<evidence type="ECO:0000259" key="10">
    <source>
        <dbReference type="Pfam" id="PF12607"/>
    </source>
</evidence>
<feature type="transmembrane region" description="Helical" evidence="7">
    <location>
        <begin position="206"/>
        <end position="225"/>
    </location>
</feature>
<feature type="transmembrane region" description="Helical" evidence="7">
    <location>
        <begin position="352"/>
        <end position="374"/>
    </location>
</feature>
<evidence type="ECO:0000256" key="3">
    <source>
        <dbReference type="ARBA" id="ARBA00022475"/>
    </source>
</evidence>
<feature type="transmembrane region" description="Helical" evidence="7">
    <location>
        <begin position="441"/>
        <end position="458"/>
    </location>
</feature>
<evidence type="ECO:0000259" key="9">
    <source>
        <dbReference type="Pfam" id="PF00924"/>
    </source>
</evidence>
<feature type="transmembrane region" description="Helical" evidence="7">
    <location>
        <begin position="615"/>
        <end position="635"/>
    </location>
</feature>
<dbReference type="InterPro" id="IPR052702">
    <property type="entry name" value="MscS-like_channel"/>
</dbReference>
<comment type="similarity">
    <text evidence="2">Belongs to the MscS (TC 1.A.23) family.</text>
</comment>
<keyword evidence="8" id="KW-0732">Signal</keyword>
<dbReference type="InterPro" id="IPR011066">
    <property type="entry name" value="MscS_channel_C_sf"/>
</dbReference>
<dbReference type="EMBL" id="PEOG01000085">
    <property type="protein sequence ID" value="PIM50997.1"/>
    <property type="molecule type" value="Genomic_DNA"/>
</dbReference>
<evidence type="ECO:0000313" key="11">
    <source>
        <dbReference type="EMBL" id="PIM50997.1"/>
    </source>
</evidence>
<feature type="chain" id="PRO_5013836222" evidence="8">
    <location>
        <begin position="29"/>
        <end position="797"/>
    </location>
</feature>
<dbReference type="Pfam" id="PF12607">
    <property type="entry name" value="DUF3772"/>
    <property type="match status" value="1"/>
</dbReference>
<sequence length="797" mass="84001">MTVLTGWWSRLLATGMVCLLAMASAAWAQEAPTAPVDPDKVLEAARKDLAALLRQQDKGLDDEADLQEFRKQALSVQSRAEEASAALEPRLTDARARLAQLGDAPAGAKEPPELAAQRAQLAREIAGADAQVKLAKLTAVEAGQAIAGAEQNRRMQLGARLGERVPSPLQSGFWTGLAREGPGDLARVRAFWQPLVALWNAVPSQGWLILAVGAALVLVLTHALLRLIAHLCATRVPPGRLRRSLYAVSLVTLRTLRPGLIVHGLVLTLGAEGSVTPVLAGWLDTLEAIVWFGGFVAGLGAAALMPRKPSWRLLPAPDATATRLAWFPHTLAATAMLGWLTSRTAATLEISLAWTGAAHALAALSFVAVLALAVRQLPRRGSAGDAAAAKEAEATPRPEAPAIRPLWLPVLRAGVWLLLTGAVLALLLGFVSLAVFAMNQFVWALIVLGGAYLASVLVDDLFMTLLAPLPAVPKPDGKPPAAPDETPAPPRTREQTALLLSGLCRIAIAFLALLLLLAPYGEGPLDLVRRSGKVADGLAIGGLTLRPLELLQGLAVLVLGLGAVRLLKGWLSTRYMPTTRMDAGMRSSATTLFGYMGTVIAIAASLTAMEFSLQSVAWVASALSVGIGFGLQSIVQNFVSGLILLAERPVKVGDWVSLSGVEGDIRRISVRSTEIQMGDRSTVIVPNSEFITKIVRNVTYGESLGMVQFKLPMPLATDIDRVKALVLASFAAHPGVLAAPAPNVQLDGVDGTNLVLNASGFVNSPRAAYGVRSDLLFDVLARLRGEGLLPGQAPSPA</sequence>
<dbReference type="SUPFAM" id="SSF50182">
    <property type="entry name" value="Sm-like ribonucleoproteins"/>
    <property type="match status" value="1"/>
</dbReference>
<keyword evidence="12" id="KW-1185">Reference proteome</keyword>
<keyword evidence="3" id="KW-1003">Cell membrane</keyword>
<comment type="subcellular location">
    <subcellularLocation>
        <location evidence="1">Cell membrane</location>
        <topology evidence="1">Multi-pass membrane protein</topology>
    </subcellularLocation>
</comment>
<dbReference type="InterPro" id="IPR006685">
    <property type="entry name" value="MscS_channel_2nd"/>
</dbReference>
<dbReference type="InterPro" id="IPR010920">
    <property type="entry name" value="LSM_dom_sf"/>
</dbReference>
<protein>
    <submittedName>
        <fullName evidence="11">Mechanosensitive ion channel protein</fullName>
    </submittedName>
</protein>